<organism evidence="1 2">
    <name type="scientific">Chaetoceros tenuissimus</name>
    <dbReference type="NCBI Taxonomy" id="426638"/>
    <lineage>
        <taxon>Eukaryota</taxon>
        <taxon>Sar</taxon>
        <taxon>Stramenopiles</taxon>
        <taxon>Ochrophyta</taxon>
        <taxon>Bacillariophyta</taxon>
        <taxon>Coscinodiscophyceae</taxon>
        <taxon>Chaetocerotophycidae</taxon>
        <taxon>Chaetocerotales</taxon>
        <taxon>Chaetocerotaceae</taxon>
        <taxon>Chaetoceros</taxon>
    </lineage>
</organism>
<sequence>MNLSEYYEIVDSKCFEGIGPHHKIQKEGGTVYIRPVHDTERFSCNVLINPIVDDLRQTYGVNHKVDWEKDKLVPCKDGPFKMVTEMKDADIVLGATKEKLLEKLDEENLTDDRKLIVLQRIMKTRFEREPSFVENLTLDGCIAHIIVYIGLEAAQGFNAMMTFLSEHPKFPNMNFDDEKK</sequence>
<protein>
    <submittedName>
        <fullName evidence="1">Uncharacterized protein</fullName>
    </submittedName>
</protein>
<dbReference type="AlphaFoldDB" id="A0AAD3CPG2"/>
<evidence type="ECO:0000313" key="1">
    <source>
        <dbReference type="EMBL" id="GFH48696.1"/>
    </source>
</evidence>
<evidence type="ECO:0000313" key="2">
    <source>
        <dbReference type="Proteomes" id="UP001054902"/>
    </source>
</evidence>
<name>A0AAD3CPG2_9STRA</name>
<dbReference type="EMBL" id="BLLK01000029">
    <property type="protein sequence ID" value="GFH48696.1"/>
    <property type="molecule type" value="Genomic_DNA"/>
</dbReference>
<dbReference type="Proteomes" id="UP001054902">
    <property type="component" value="Unassembled WGS sequence"/>
</dbReference>
<accession>A0AAD3CPG2</accession>
<gene>
    <name evidence="1" type="ORF">CTEN210_05172</name>
</gene>
<proteinExistence type="predicted"/>
<reference evidence="1 2" key="1">
    <citation type="journal article" date="2021" name="Sci. Rep.">
        <title>The genome of the diatom Chaetoceros tenuissimus carries an ancient integrated fragment of an extant virus.</title>
        <authorList>
            <person name="Hongo Y."/>
            <person name="Kimura K."/>
            <person name="Takaki Y."/>
            <person name="Yoshida Y."/>
            <person name="Baba S."/>
            <person name="Kobayashi G."/>
            <person name="Nagasaki K."/>
            <person name="Hano T."/>
            <person name="Tomaru Y."/>
        </authorList>
    </citation>
    <scope>NUCLEOTIDE SEQUENCE [LARGE SCALE GENOMIC DNA]</scope>
    <source>
        <strain evidence="1 2">NIES-3715</strain>
    </source>
</reference>
<comment type="caution">
    <text evidence="1">The sequence shown here is derived from an EMBL/GenBank/DDBJ whole genome shotgun (WGS) entry which is preliminary data.</text>
</comment>
<keyword evidence="2" id="KW-1185">Reference proteome</keyword>